<name>A0A9P5Z199_9AGAR</name>
<dbReference type="OrthoDB" id="2687560at2759"/>
<evidence type="ECO:0000313" key="3">
    <source>
        <dbReference type="Proteomes" id="UP000807469"/>
    </source>
</evidence>
<feature type="region of interest" description="Disordered" evidence="1">
    <location>
        <begin position="469"/>
        <end position="508"/>
    </location>
</feature>
<feature type="compositionally biased region" description="Low complexity" evidence="1">
    <location>
        <begin position="341"/>
        <end position="356"/>
    </location>
</feature>
<proteinExistence type="predicted"/>
<gene>
    <name evidence="2" type="ORF">BDN70DRAFT_879449</name>
</gene>
<feature type="compositionally biased region" description="Basic and acidic residues" evidence="1">
    <location>
        <begin position="206"/>
        <end position="221"/>
    </location>
</feature>
<dbReference type="AlphaFoldDB" id="A0A9P5Z199"/>
<organism evidence="2 3">
    <name type="scientific">Pholiota conissans</name>
    <dbReference type="NCBI Taxonomy" id="109636"/>
    <lineage>
        <taxon>Eukaryota</taxon>
        <taxon>Fungi</taxon>
        <taxon>Dikarya</taxon>
        <taxon>Basidiomycota</taxon>
        <taxon>Agaricomycotina</taxon>
        <taxon>Agaricomycetes</taxon>
        <taxon>Agaricomycetidae</taxon>
        <taxon>Agaricales</taxon>
        <taxon>Agaricineae</taxon>
        <taxon>Strophariaceae</taxon>
        <taxon>Pholiota</taxon>
    </lineage>
</organism>
<accession>A0A9P5Z199</accession>
<feature type="region of interest" description="Disordered" evidence="1">
    <location>
        <begin position="198"/>
        <end position="239"/>
    </location>
</feature>
<feature type="region of interest" description="Disordered" evidence="1">
    <location>
        <begin position="523"/>
        <end position="542"/>
    </location>
</feature>
<feature type="region of interest" description="Disordered" evidence="1">
    <location>
        <begin position="403"/>
        <end position="439"/>
    </location>
</feature>
<evidence type="ECO:0000313" key="2">
    <source>
        <dbReference type="EMBL" id="KAF9478858.1"/>
    </source>
</evidence>
<feature type="compositionally biased region" description="Pro residues" evidence="1">
    <location>
        <begin position="357"/>
        <end position="369"/>
    </location>
</feature>
<dbReference type="EMBL" id="MU155225">
    <property type="protein sequence ID" value="KAF9478858.1"/>
    <property type="molecule type" value="Genomic_DNA"/>
</dbReference>
<keyword evidence="3" id="KW-1185">Reference proteome</keyword>
<reference evidence="2" key="1">
    <citation type="submission" date="2020-11" db="EMBL/GenBank/DDBJ databases">
        <authorList>
            <consortium name="DOE Joint Genome Institute"/>
            <person name="Ahrendt S."/>
            <person name="Riley R."/>
            <person name="Andreopoulos W."/>
            <person name="Labutti K."/>
            <person name="Pangilinan J."/>
            <person name="Ruiz-Duenas F.J."/>
            <person name="Barrasa J.M."/>
            <person name="Sanchez-Garcia M."/>
            <person name="Camarero S."/>
            <person name="Miyauchi S."/>
            <person name="Serrano A."/>
            <person name="Linde D."/>
            <person name="Babiker R."/>
            <person name="Drula E."/>
            <person name="Ayuso-Fernandez I."/>
            <person name="Pacheco R."/>
            <person name="Padilla G."/>
            <person name="Ferreira P."/>
            <person name="Barriuso J."/>
            <person name="Kellner H."/>
            <person name="Castanera R."/>
            <person name="Alfaro M."/>
            <person name="Ramirez L."/>
            <person name="Pisabarro A.G."/>
            <person name="Kuo A."/>
            <person name="Tritt A."/>
            <person name="Lipzen A."/>
            <person name="He G."/>
            <person name="Yan M."/>
            <person name="Ng V."/>
            <person name="Cullen D."/>
            <person name="Martin F."/>
            <person name="Rosso M.-N."/>
            <person name="Henrissat B."/>
            <person name="Hibbett D."/>
            <person name="Martinez A.T."/>
            <person name="Grigoriev I.V."/>
        </authorList>
    </citation>
    <scope>NUCLEOTIDE SEQUENCE</scope>
    <source>
        <strain evidence="2">CIRM-BRFM 674</strain>
    </source>
</reference>
<sequence>MTRDSNDRMWGTRSRVRARKSVQCISNLEKHRSLPELRIPSEDRLEFRCGQCGLTNTLFPLCLWCTWPSQQSEHAFAVYIPRVRHVSSPSRAFQLEPPSKDISAHDSIPASFSTSATAHPRTPPISWYPPTRRKSRGLFLDPPSFVAHSIPEVMDAAATMCDLDVKSHDDSQMGAGEGRITGQRVDEENVATATPLTHSRSASVCEGHRVPRDPLPHEEKTLSSVDRSLTSSHPSNLPPLLIIDTNDMKTDEDQLTNLVPFNDDGTKTATLSPRQQELRSLRRRKHLNVLQTSPTTLAAREPIPITLKLRSPASKPSLKLQHVSPTQDVTYTPHDRPRALSQQISIQTDSSDSPVTPQTPTPLPMPPSTSPTGLSTSDASSSPVRLGHPSRPYYTAIRKQGISPTSLTSSQPSPFTSPSLSTNAAPRRRSYTPSSSTPVAIPAMSTAASRHLSMSTMFCSPAYSHPPETGFSALSLQDDGDDAQGGGDNLGLPIMPPSPPPNTARFSFPRRSKEVRRSLVDGIQSLSGSSSPTTHAQTLSVSYSRRSGYRGSGVGFSMSGQTELRMALAVGAAASGNDEDGFRFKETAPAVDAVEATGDTRLMRGLQEENVRHAKGASGSFMGRVRRLRKGLKDILLMNSNTTTTTHN</sequence>
<protein>
    <submittedName>
        <fullName evidence="2">Uncharacterized protein</fullName>
    </submittedName>
</protein>
<dbReference type="Proteomes" id="UP000807469">
    <property type="component" value="Unassembled WGS sequence"/>
</dbReference>
<feature type="compositionally biased region" description="Polar residues" evidence="1">
    <location>
        <begin position="524"/>
        <end position="539"/>
    </location>
</feature>
<feature type="compositionally biased region" description="Polar residues" evidence="1">
    <location>
        <begin position="222"/>
        <end position="235"/>
    </location>
</feature>
<comment type="caution">
    <text evidence="2">The sequence shown here is derived from an EMBL/GenBank/DDBJ whole genome shotgun (WGS) entry which is preliminary data.</text>
</comment>
<feature type="compositionally biased region" description="Low complexity" evidence="1">
    <location>
        <begin position="403"/>
        <end position="422"/>
    </location>
</feature>
<feature type="non-terminal residue" evidence="2">
    <location>
        <position position="648"/>
    </location>
</feature>
<feature type="region of interest" description="Disordered" evidence="1">
    <location>
        <begin position="314"/>
        <end position="391"/>
    </location>
</feature>
<evidence type="ECO:0000256" key="1">
    <source>
        <dbReference type="SAM" id="MobiDB-lite"/>
    </source>
</evidence>